<dbReference type="PANTHER" id="PTHR30514">
    <property type="entry name" value="GLUCOKINASE"/>
    <property type="match status" value="1"/>
</dbReference>
<dbReference type="KEGG" id="axy:AXYL_02142"/>
<dbReference type="GO" id="GO:0097367">
    <property type="term" value="F:carbohydrate derivative binding"/>
    <property type="evidence" value="ECO:0007669"/>
    <property type="project" value="InterPro"/>
</dbReference>
<keyword evidence="2" id="KW-0238">DNA-binding</keyword>
<dbReference type="Gene3D" id="3.40.50.10490">
    <property type="entry name" value="Glucose-6-phosphate isomerase like protein, domain 1"/>
    <property type="match status" value="1"/>
</dbReference>
<dbReference type="HOGENOM" id="CLU_055769_1_3_4"/>
<dbReference type="SUPFAM" id="SSF46689">
    <property type="entry name" value="Homeodomain-like"/>
    <property type="match status" value="1"/>
</dbReference>
<evidence type="ECO:0000259" key="5">
    <source>
        <dbReference type="PROSITE" id="PS51071"/>
    </source>
</evidence>
<keyword evidence="4" id="KW-0804">Transcription</keyword>
<evidence type="ECO:0000256" key="2">
    <source>
        <dbReference type="ARBA" id="ARBA00023125"/>
    </source>
</evidence>
<dbReference type="SUPFAM" id="SSF53697">
    <property type="entry name" value="SIS domain"/>
    <property type="match status" value="1"/>
</dbReference>
<dbReference type="InterPro" id="IPR035472">
    <property type="entry name" value="RpiR-like_SIS"/>
</dbReference>
<gene>
    <name evidence="6" type="ordered locus">AXYL_02142</name>
</gene>
<organism evidence="6 7">
    <name type="scientific">Achromobacter xylosoxidans (strain A8)</name>
    <dbReference type="NCBI Taxonomy" id="762376"/>
    <lineage>
        <taxon>Bacteria</taxon>
        <taxon>Pseudomonadati</taxon>
        <taxon>Pseudomonadota</taxon>
        <taxon>Betaproteobacteria</taxon>
        <taxon>Burkholderiales</taxon>
        <taxon>Alcaligenaceae</taxon>
        <taxon>Achromobacter</taxon>
    </lineage>
</organism>
<dbReference type="InterPro" id="IPR000281">
    <property type="entry name" value="HTH_RpiR"/>
</dbReference>
<dbReference type="InterPro" id="IPR046348">
    <property type="entry name" value="SIS_dom_sf"/>
</dbReference>
<dbReference type="STRING" id="762376.AXYL_02142"/>
<evidence type="ECO:0000256" key="3">
    <source>
        <dbReference type="ARBA" id="ARBA00023152"/>
    </source>
</evidence>
<dbReference type="Gene3D" id="1.10.10.10">
    <property type="entry name" value="Winged helix-like DNA-binding domain superfamily/Winged helix DNA-binding domain"/>
    <property type="match status" value="1"/>
</dbReference>
<proteinExistence type="predicted"/>
<dbReference type="PROSITE" id="PS51071">
    <property type="entry name" value="HTH_RPIR"/>
    <property type="match status" value="1"/>
</dbReference>
<dbReference type="CDD" id="cd05013">
    <property type="entry name" value="SIS_RpiR"/>
    <property type="match status" value="1"/>
</dbReference>
<dbReference type="GO" id="GO:0006096">
    <property type="term" value="P:glycolytic process"/>
    <property type="evidence" value="ECO:0007669"/>
    <property type="project" value="UniProtKB-KW"/>
</dbReference>
<evidence type="ECO:0000256" key="1">
    <source>
        <dbReference type="ARBA" id="ARBA00023015"/>
    </source>
</evidence>
<dbReference type="eggNOG" id="COG1737">
    <property type="taxonomic scope" value="Bacteria"/>
</dbReference>
<name>E3HHT6_ACHXA</name>
<dbReference type="GO" id="GO:0003677">
    <property type="term" value="F:DNA binding"/>
    <property type="evidence" value="ECO:0007669"/>
    <property type="project" value="UniProtKB-KW"/>
</dbReference>
<dbReference type="Pfam" id="PF01380">
    <property type="entry name" value="SIS"/>
    <property type="match status" value="1"/>
</dbReference>
<dbReference type="PANTHER" id="PTHR30514:SF18">
    <property type="entry name" value="RPIR-FAMILY TRANSCRIPTIONAL REGULATOR"/>
    <property type="match status" value="1"/>
</dbReference>
<dbReference type="GO" id="GO:0003700">
    <property type="term" value="F:DNA-binding transcription factor activity"/>
    <property type="evidence" value="ECO:0007669"/>
    <property type="project" value="InterPro"/>
</dbReference>
<accession>E3HHT6</accession>
<evidence type="ECO:0000313" key="7">
    <source>
        <dbReference type="Proteomes" id="UP000006876"/>
    </source>
</evidence>
<dbReference type="InterPro" id="IPR047640">
    <property type="entry name" value="RpiR-like"/>
</dbReference>
<protein>
    <submittedName>
        <fullName evidence="6">Helix-turn-helix domain, RpiR family protein 4</fullName>
    </submittedName>
</protein>
<dbReference type="InterPro" id="IPR001347">
    <property type="entry name" value="SIS_dom"/>
</dbReference>
<evidence type="ECO:0000313" key="6">
    <source>
        <dbReference type="EMBL" id="ADP15466.1"/>
    </source>
</evidence>
<dbReference type="EMBL" id="CP002287">
    <property type="protein sequence ID" value="ADP15466.1"/>
    <property type="molecule type" value="Genomic_DNA"/>
</dbReference>
<dbReference type="InterPro" id="IPR036388">
    <property type="entry name" value="WH-like_DNA-bd_sf"/>
</dbReference>
<dbReference type="Pfam" id="PF01418">
    <property type="entry name" value="HTH_6"/>
    <property type="match status" value="1"/>
</dbReference>
<dbReference type="AlphaFoldDB" id="E3HHT6"/>
<dbReference type="InterPro" id="IPR009057">
    <property type="entry name" value="Homeodomain-like_sf"/>
</dbReference>
<evidence type="ECO:0000256" key="4">
    <source>
        <dbReference type="ARBA" id="ARBA00023163"/>
    </source>
</evidence>
<keyword evidence="3" id="KW-0324">Glycolysis</keyword>
<sequence>MKILIKTYVFFVITDLSSVFYESLLPYMSLPTDLLLTLQEKLEQLPPELQRAAHWVVAHPAEVGLWSMRRQAQTLGVAPATMLRLARAVGFSSYEDFRLPFQQALAGQATPGLRDRAAALQAAAGEPAAPGHDVLTDYQIQAMSSVCALNPPSAFDAAVQTLLEARQVGFLGTRSAFGIAFQMRYAYQLVRRNSMLIDGLGGAPAEQADNLGTGDALIVISQAPYPTATVQLARQAAQRGVALIALTDDPLSPLAVDARHTLRFAPPDREGVRARPARQGPGSFFHTTAGLLGLAEHLIARLTARGGDEVLNRLTEVEQRLLNDNVYWSSAPPRRPA</sequence>
<feature type="domain" description="HTH rpiR-type" evidence="5">
    <location>
        <begin position="32"/>
        <end position="108"/>
    </location>
</feature>
<dbReference type="Proteomes" id="UP000006876">
    <property type="component" value="Chromosome"/>
</dbReference>
<keyword evidence="1" id="KW-0805">Transcription regulation</keyword>
<reference evidence="6 7" key="1">
    <citation type="journal article" date="2011" name="J. Bacteriol.">
        <title>Complete genome sequence of the haloaromatic acid-degrading bacterium Achromobacter xylosoxidans A8.</title>
        <authorList>
            <person name="Strnad H."/>
            <person name="Ridl J."/>
            <person name="Paces J."/>
            <person name="Kolar M."/>
            <person name="Vlcek C."/>
            <person name="Paces V."/>
        </authorList>
    </citation>
    <scope>NUCLEOTIDE SEQUENCE [LARGE SCALE GENOMIC DNA]</scope>
    <source>
        <strain evidence="6 7">A8</strain>
    </source>
</reference>